<sequence length="107" mass="11069">MSDASKSTESSKAGARVLRVLKALKGHTLTGLSNAEIAAATGESPSAVTRAMATLIAEGLAMKLDNGRFAHSVGMLQIAQAHHDHIARITSRAAELNQRIAAGAHSN</sequence>
<dbReference type="EMBL" id="CAADIC010000019">
    <property type="protein sequence ID" value="VFR34666.1"/>
    <property type="molecule type" value="Genomic_DNA"/>
</dbReference>
<feature type="domain" description="HTH iclR-type" evidence="1">
    <location>
        <begin position="15"/>
        <end position="61"/>
    </location>
</feature>
<protein>
    <submittedName>
        <fullName evidence="2">Transcriptional regulator, IclR family</fullName>
    </submittedName>
</protein>
<dbReference type="AlphaFoldDB" id="A0A484QA56"/>
<dbReference type="EMBL" id="CAADIL010000016">
    <property type="protein sequence ID" value="VFR72186.1"/>
    <property type="molecule type" value="Genomic_DNA"/>
</dbReference>
<name>A0A484QA56_9ZZZZ</name>
<dbReference type="InterPro" id="IPR036388">
    <property type="entry name" value="WH-like_DNA-bd_sf"/>
</dbReference>
<dbReference type="PANTHER" id="PTHR30136">
    <property type="entry name" value="HELIX-TURN-HELIX TRANSCRIPTIONAL REGULATOR, ICLR FAMILY"/>
    <property type="match status" value="1"/>
</dbReference>
<dbReference type="GO" id="GO:0003677">
    <property type="term" value="F:DNA binding"/>
    <property type="evidence" value="ECO:0007669"/>
    <property type="project" value="InterPro"/>
</dbReference>
<accession>A0A484QA56</accession>
<evidence type="ECO:0000313" key="3">
    <source>
        <dbReference type="EMBL" id="VFR70334.1"/>
    </source>
</evidence>
<reference evidence="2" key="1">
    <citation type="submission" date="2019-03" db="EMBL/GenBank/DDBJ databases">
        <authorList>
            <person name="Danneels B."/>
        </authorList>
    </citation>
    <scope>NUCLEOTIDE SEQUENCE</scope>
</reference>
<evidence type="ECO:0000313" key="2">
    <source>
        <dbReference type="EMBL" id="VFR34666.1"/>
    </source>
</evidence>
<organism evidence="2">
    <name type="scientific">plant metagenome</name>
    <dbReference type="NCBI Taxonomy" id="1297885"/>
    <lineage>
        <taxon>unclassified sequences</taxon>
        <taxon>metagenomes</taxon>
        <taxon>organismal metagenomes</taxon>
    </lineage>
</organism>
<evidence type="ECO:0000259" key="1">
    <source>
        <dbReference type="Pfam" id="PF09339"/>
    </source>
</evidence>
<proteinExistence type="predicted"/>
<dbReference type="SUPFAM" id="SSF46785">
    <property type="entry name" value="Winged helix' DNA-binding domain"/>
    <property type="match status" value="1"/>
</dbReference>
<dbReference type="PANTHER" id="PTHR30136:SF35">
    <property type="entry name" value="HTH-TYPE TRANSCRIPTIONAL REGULATOR RV1719"/>
    <property type="match status" value="1"/>
</dbReference>
<dbReference type="GO" id="GO:0045892">
    <property type="term" value="P:negative regulation of DNA-templated transcription"/>
    <property type="evidence" value="ECO:0007669"/>
    <property type="project" value="TreeGrafter"/>
</dbReference>
<dbReference type="InterPro" id="IPR005471">
    <property type="entry name" value="Tscrpt_reg_IclR_N"/>
</dbReference>
<gene>
    <name evidence="2" type="ORF">ANDA3_3757</name>
    <name evidence="4" type="ORF">DAR2_3607</name>
    <name evidence="3" type="ORF">DAR3_4169</name>
</gene>
<dbReference type="Pfam" id="PF09339">
    <property type="entry name" value="HTH_IclR"/>
    <property type="match status" value="1"/>
</dbReference>
<dbReference type="Gene3D" id="1.10.10.10">
    <property type="entry name" value="Winged helix-like DNA-binding domain superfamily/Winged helix DNA-binding domain"/>
    <property type="match status" value="1"/>
</dbReference>
<dbReference type="InterPro" id="IPR050707">
    <property type="entry name" value="HTH_MetabolicPath_Reg"/>
</dbReference>
<evidence type="ECO:0000313" key="4">
    <source>
        <dbReference type="EMBL" id="VFR72186.1"/>
    </source>
</evidence>
<dbReference type="EMBL" id="CAADIJ010000011">
    <property type="protein sequence ID" value="VFR70334.1"/>
    <property type="molecule type" value="Genomic_DNA"/>
</dbReference>
<dbReference type="InterPro" id="IPR036390">
    <property type="entry name" value="WH_DNA-bd_sf"/>
</dbReference>
<dbReference type="GO" id="GO:0003700">
    <property type="term" value="F:DNA-binding transcription factor activity"/>
    <property type="evidence" value="ECO:0007669"/>
    <property type="project" value="TreeGrafter"/>
</dbReference>